<gene>
    <name evidence="3" type="ORF">E3T51_00705</name>
</gene>
<accession>A0A4R9BUP9</accession>
<dbReference type="SUPFAM" id="SSF51905">
    <property type="entry name" value="FAD/NAD(P)-binding domain"/>
    <property type="match status" value="1"/>
</dbReference>
<dbReference type="Proteomes" id="UP000297626">
    <property type="component" value="Unassembled WGS sequence"/>
</dbReference>
<dbReference type="PROSITE" id="PS51257">
    <property type="entry name" value="PROKAR_LIPOPROTEIN"/>
    <property type="match status" value="1"/>
</dbReference>
<protein>
    <submittedName>
        <fullName evidence="3">FAD-dependent monooxygenase</fullName>
    </submittedName>
</protein>
<evidence type="ECO:0000256" key="1">
    <source>
        <dbReference type="ARBA" id="ARBA00023002"/>
    </source>
</evidence>
<comment type="caution">
    <text evidence="3">The sequence shown here is derived from an EMBL/GenBank/DDBJ whole genome shotgun (WGS) entry which is preliminary data.</text>
</comment>
<sequence>MRDIVIVGGGPVGTMLACVLAVGGLDVEVLEQRSQPSLRSRAIGIHPPSLRALAAIGVADALLDRAVRIREGEVRSDGHRLGQLSFERAAPGYPFVVALPQYETESLLRARFETLRPGRYRSGVTMTGVRDRGDAVVVSTDSGTIEARFVIGADGARSRVREAAGIDWRQLGQSETYLMGDFVDPAALDPASLDPASLDPASLDPASMGTASIGTASIGTASIGTASIGTALANAGAVLYFERGGVVESFPLPGGRRRWVAMTDFLATDADSADLAALIRHRTGVRLPEPLGAASAFAVQQRLARRMQSQPVHVPGGPISGPPAVGRIVLVGDAAHEISPIGGQGMNLGWLDAVALGPALQRALLEPAAAASVLAHYDRSRRSAGRRAALQAGFNMSMGRPAHGVRLRARNALVRSLTLPPANQIVARAFTMRWL</sequence>
<organism evidence="3 4">
    <name type="scientific">Cryobacterium serini</name>
    <dbReference type="NCBI Taxonomy" id="1259201"/>
    <lineage>
        <taxon>Bacteria</taxon>
        <taxon>Bacillati</taxon>
        <taxon>Actinomycetota</taxon>
        <taxon>Actinomycetes</taxon>
        <taxon>Micrococcales</taxon>
        <taxon>Microbacteriaceae</taxon>
        <taxon>Cryobacterium</taxon>
    </lineage>
</organism>
<dbReference type="Pfam" id="PF01494">
    <property type="entry name" value="FAD_binding_3"/>
    <property type="match status" value="2"/>
</dbReference>
<keyword evidence="3" id="KW-0503">Monooxygenase</keyword>
<evidence type="ECO:0000259" key="2">
    <source>
        <dbReference type="Pfam" id="PF01494"/>
    </source>
</evidence>
<proteinExistence type="predicted"/>
<dbReference type="EMBL" id="SOHN01000003">
    <property type="protein sequence ID" value="TFD91268.1"/>
    <property type="molecule type" value="Genomic_DNA"/>
</dbReference>
<dbReference type="Gene3D" id="3.50.50.60">
    <property type="entry name" value="FAD/NAD(P)-binding domain"/>
    <property type="match status" value="2"/>
</dbReference>
<evidence type="ECO:0000313" key="4">
    <source>
        <dbReference type="Proteomes" id="UP000297626"/>
    </source>
</evidence>
<name>A0A4R9BUP9_9MICO</name>
<dbReference type="InterPro" id="IPR036188">
    <property type="entry name" value="FAD/NAD-bd_sf"/>
</dbReference>
<dbReference type="PANTHER" id="PTHR43476:SF3">
    <property type="entry name" value="FAD-BINDING MONOOXYGENASE"/>
    <property type="match status" value="1"/>
</dbReference>
<dbReference type="InterPro" id="IPR002938">
    <property type="entry name" value="FAD-bd"/>
</dbReference>
<dbReference type="GO" id="GO:0071949">
    <property type="term" value="F:FAD binding"/>
    <property type="evidence" value="ECO:0007669"/>
    <property type="project" value="InterPro"/>
</dbReference>
<reference evidence="3 4" key="1">
    <citation type="submission" date="2019-03" db="EMBL/GenBank/DDBJ databases">
        <title>Genomics of glacier-inhabiting Cryobacterium strains.</title>
        <authorList>
            <person name="Liu Q."/>
            <person name="Xin Y.-H."/>
        </authorList>
    </citation>
    <scope>NUCLEOTIDE SEQUENCE [LARGE SCALE GENOMIC DNA]</scope>
    <source>
        <strain evidence="3 4">Sr54</strain>
    </source>
</reference>
<keyword evidence="4" id="KW-1185">Reference proteome</keyword>
<dbReference type="GO" id="GO:0008688">
    <property type="term" value="F:3-(3-hydroxyphenyl)propionate hydroxylase activity"/>
    <property type="evidence" value="ECO:0007669"/>
    <property type="project" value="TreeGrafter"/>
</dbReference>
<dbReference type="RefSeq" id="WP_134526194.1">
    <property type="nucleotide sequence ID" value="NZ_SOHN01000003.1"/>
</dbReference>
<dbReference type="PANTHER" id="PTHR43476">
    <property type="entry name" value="3-(3-HYDROXY-PHENYL)PROPIONATE/3-HYDROXYCINNAMIC ACID HYDROXYLASE"/>
    <property type="match status" value="1"/>
</dbReference>
<dbReference type="InterPro" id="IPR050631">
    <property type="entry name" value="PheA/TfdB_FAD_monoxygenase"/>
</dbReference>
<dbReference type="AlphaFoldDB" id="A0A4R9BUP9"/>
<feature type="domain" description="FAD-binding" evidence="2">
    <location>
        <begin position="3"/>
        <end position="177"/>
    </location>
</feature>
<evidence type="ECO:0000313" key="3">
    <source>
        <dbReference type="EMBL" id="TFD91268.1"/>
    </source>
</evidence>
<dbReference type="Gene3D" id="3.30.70.2450">
    <property type="match status" value="1"/>
</dbReference>
<keyword evidence="1" id="KW-0560">Oxidoreductase</keyword>
<dbReference type="PRINTS" id="PR00420">
    <property type="entry name" value="RNGMNOXGNASE"/>
</dbReference>
<dbReference type="GO" id="GO:0019622">
    <property type="term" value="P:3-(3-hydroxy)phenylpropionate catabolic process"/>
    <property type="evidence" value="ECO:0007669"/>
    <property type="project" value="TreeGrafter"/>
</dbReference>
<feature type="domain" description="FAD-binding" evidence="2">
    <location>
        <begin position="325"/>
        <end position="388"/>
    </location>
</feature>